<reference evidence="4 5" key="1">
    <citation type="submission" date="2018-08" db="EMBL/GenBank/DDBJ databases">
        <title>A genome reference for cultivated species of the human gut microbiota.</title>
        <authorList>
            <person name="Zou Y."/>
            <person name="Xue W."/>
            <person name="Luo G."/>
        </authorList>
    </citation>
    <scope>NUCLEOTIDE SEQUENCE [LARGE SCALE GENOMIC DNA]</scope>
    <source>
        <strain evidence="3 6">AM09-9</strain>
        <strain evidence="2 5">AM25-1LB</strain>
        <strain evidence="1 4">TF11-7</strain>
    </source>
</reference>
<protein>
    <submittedName>
        <fullName evidence="1">PqqD family protein</fullName>
    </submittedName>
</protein>
<dbReference type="Proteomes" id="UP000260793">
    <property type="component" value="Unassembled WGS sequence"/>
</dbReference>
<name>A0A3E4LJP8_9FIRM</name>
<evidence type="ECO:0000313" key="1">
    <source>
        <dbReference type="EMBL" id="RGK37464.1"/>
    </source>
</evidence>
<sequence>MKLKKGYIMKELAGRYVVLPVGGEPEGFQGMIQMNVTGGFLWECLSEERTKQELIDLFLEKYDASREDAEADVNTFIENLSKAGILEV</sequence>
<evidence type="ECO:0000313" key="3">
    <source>
        <dbReference type="EMBL" id="RHJ60267.1"/>
    </source>
</evidence>
<proteinExistence type="predicted"/>
<dbReference type="Gene3D" id="1.10.10.1150">
    <property type="entry name" value="Coenzyme PQQ synthesis protein D (PqqD)"/>
    <property type="match status" value="1"/>
</dbReference>
<gene>
    <name evidence="3" type="ORF">DW116_09965</name>
    <name evidence="2" type="ORF">DW672_13525</name>
    <name evidence="1" type="ORF">DXD17_12300</name>
</gene>
<evidence type="ECO:0000313" key="4">
    <source>
        <dbReference type="Proteomes" id="UP000260793"/>
    </source>
</evidence>
<dbReference type="Proteomes" id="UP000285832">
    <property type="component" value="Unassembled WGS sequence"/>
</dbReference>
<dbReference type="InterPro" id="IPR041881">
    <property type="entry name" value="PqqD_sf"/>
</dbReference>
<dbReference type="EMBL" id="QRMI01000025">
    <property type="protein sequence ID" value="RHJ60267.1"/>
    <property type="molecule type" value="Genomic_DNA"/>
</dbReference>
<evidence type="ECO:0000313" key="6">
    <source>
        <dbReference type="Proteomes" id="UP000285832"/>
    </source>
</evidence>
<accession>A0A3E4LJP8</accession>
<dbReference type="EMBL" id="QSQN01000038">
    <property type="protein sequence ID" value="RGK37464.1"/>
    <property type="molecule type" value="Genomic_DNA"/>
</dbReference>
<evidence type="ECO:0000313" key="2">
    <source>
        <dbReference type="EMBL" id="RHF55564.1"/>
    </source>
</evidence>
<comment type="caution">
    <text evidence="1">The sequence shown here is derived from an EMBL/GenBank/DDBJ whole genome shotgun (WGS) entry which is preliminary data.</text>
</comment>
<dbReference type="Proteomes" id="UP000284902">
    <property type="component" value="Unassembled WGS sequence"/>
</dbReference>
<dbReference type="RefSeq" id="WP_005609091.1">
    <property type="nucleotide sequence ID" value="NZ_CABKOA010000040.1"/>
</dbReference>
<dbReference type="GeneID" id="77335053"/>
<dbReference type="EMBL" id="QRHG01000063">
    <property type="protein sequence ID" value="RHF55564.1"/>
    <property type="molecule type" value="Genomic_DNA"/>
</dbReference>
<dbReference type="InterPro" id="IPR008792">
    <property type="entry name" value="PQQD"/>
</dbReference>
<dbReference type="AlphaFoldDB" id="A0A3E4LJP8"/>
<dbReference type="Pfam" id="PF05402">
    <property type="entry name" value="PqqD"/>
    <property type="match status" value="1"/>
</dbReference>
<organism evidence="1 4">
    <name type="scientific">[Ruminococcus] lactaris</name>
    <dbReference type="NCBI Taxonomy" id="46228"/>
    <lineage>
        <taxon>Bacteria</taxon>
        <taxon>Bacillati</taxon>
        <taxon>Bacillota</taxon>
        <taxon>Clostridia</taxon>
        <taxon>Lachnospirales</taxon>
        <taxon>Lachnospiraceae</taxon>
        <taxon>Mediterraneibacter</taxon>
    </lineage>
</organism>
<evidence type="ECO:0000313" key="5">
    <source>
        <dbReference type="Proteomes" id="UP000284902"/>
    </source>
</evidence>